<dbReference type="Proteomes" id="UP001165561">
    <property type="component" value="Unassembled WGS sequence"/>
</dbReference>
<feature type="transmembrane region" description="Helical" evidence="1">
    <location>
        <begin position="295"/>
        <end position="318"/>
    </location>
</feature>
<feature type="transmembrane region" description="Helical" evidence="1">
    <location>
        <begin position="166"/>
        <end position="189"/>
    </location>
</feature>
<protein>
    <submittedName>
        <fullName evidence="2">Polyketide antibiotic transporter</fullName>
    </submittedName>
</protein>
<keyword evidence="3" id="KW-1185">Reference proteome</keyword>
<sequence>MLADAALAGTLTVALVAFDAPVGSALLLGCGVGAMGLVFAGVTAVTAQLSGYSRVTTAMSGAVLGAAFVIRAAGDTIGENGSALSWFSPFAWSQQTRVFVDDRWWPLAISVAVALVTATAGFVLSTRRDVGAGLWASRPGPAGAPGWLRSPVGLAWRLHRSGVRGWAIGLAIAGAVYGSTTQALVDAFADMPPALLTVLGGDQDPVAGYLELMASLMVVATAVFIVLAVQRARAEETEGRAEPVLATATSKHAWLAGHVLVVAVGALVLLALASLATGVGAGAVTGDSGYVTDVLLAGLVGYPALLVVLGLATLLYGLGPRALTLTWVVVVLGGIVEFFGPLLDPPRWLRNLSPWEHSPAVPVEELTAAPLVVQATVAAVGVAVGLWAFRRRDLAST</sequence>
<accession>A0ABT5TZ00</accession>
<dbReference type="EMBL" id="JARACI010000858">
    <property type="protein sequence ID" value="MDD9206350.1"/>
    <property type="molecule type" value="Genomic_DNA"/>
</dbReference>
<feature type="transmembrane region" description="Helical" evidence="1">
    <location>
        <begin position="253"/>
        <end position="275"/>
    </location>
</feature>
<keyword evidence="1" id="KW-0812">Transmembrane</keyword>
<keyword evidence="1" id="KW-1133">Transmembrane helix</keyword>
<evidence type="ECO:0000256" key="1">
    <source>
        <dbReference type="SAM" id="Phobius"/>
    </source>
</evidence>
<feature type="transmembrane region" description="Helical" evidence="1">
    <location>
        <begin position="209"/>
        <end position="232"/>
    </location>
</feature>
<reference evidence="2" key="1">
    <citation type="submission" date="2023-02" db="EMBL/GenBank/DDBJ databases">
        <title>Georgenia sp.10Sc9-8, isolated from a soil sample collected from the Taklamakan desert.</title>
        <authorList>
            <person name="Liu S."/>
        </authorList>
    </citation>
    <scope>NUCLEOTIDE SEQUENCE</scope>
    <source>
        <strain evidence="2">10Sc9-8</strain>
    </source>
</reference>
<feature type="transmembrane region" description="Helical" evidence="1">
    <location>
        <begin position="104"/>
        <end position="124"/>
    </location>
</feature>
<evidence type="ECO:0000313" key="2">
    <source>
        <dbReference type="EMBL" id="MDD9206350.1"/>
    </source>
</evidence>
<organism evidence="2 3">
    <name type="scientific">Georgenia halotolerans</name>
    <dbReference type="NCBI Taxonomy" id="3028317"/>
    <lineage>
        <taxon>Bacteria</taxon>
        <taxon>Bacillati</taxon>
        <taxon>Actinomycetota</taxon>
        <taxon>Actinomycetes</taxon>
        <taxon>Micrococcales</taxon>
        <taxon>Bogoriellaceae</taxon>
        <taxon>Georgenia</taxon>
    </lineage>
</organism>
<proteinExistence type="predicted"/>
<comment type="caution">
    <text evidence="2">The sequence shown here is derived from an EMBL/GenBank/DDBJ whole genome shotgun (WGS) entry which is preliminary data.</text>
</comment>
<gene>
    <name evidence="2" type="ORF">PU560_07695</name>
</gene>
<feature type="transmembrane region" description="Helical" evidence="1">
    <location>
        <begin position="55"/>
        <end position="74"/>
    </location>
</feature>
<name>A0ABT5TZ00_9MICO</name>
<keyword evidence="1" id="KW-0472">Membrane</keyword>
<feature type="transmembrane region" description="Helical" evidence="1">
    <location>
        <begin position="325"/>
        <end position="343"/>
    </location>
</feature>
<evidence type="ECO:0000313" key="3">
    <source>
        <dbReference type="Proteomes" id="UP001165561"/>
    </source>
</evidence>
<feature type="transmembrane region" description="Helical" evidence="1">
    <location>
        <begin position="368"/>
        <end position="389"/>
    </location>
</feature>
<feature type="transmembrane region" description="Helical" evidence="1">
    <location>
        <begin position="20"/>
        <end position="43"/>
    </location>
</feature>